<dbReference type="STRING" id="1072256.CUTER_10645"/>
<dbReference type="PATRIC" id="fig|1072256.5.peg.2095"/>
<proteinExistence type="predicted"/>
<dbReference type="EMBL" id="CP011546">
    <property type="protein sequence ID" value="AKK12093.1"/>
    <property type="molecule type" value="Genomic_DNA"/>
</dbReference>
<reference evidence="3" key="2">
    <citation type="submission" date="2015-05" db="EMBL/GenBank/DDBJ databases">
        <title>Complete genome sequence of Corynebacterium uterequi DSM 45634, isolated from the uterus of a maiden mare.</title>
        <authorList>
            <person name="Ruckert C."/>
            <person name="Albersmeier A."/>
            <person name="Winkler A."/>
            <person name="Tauch A."/>
        </authorList>
    </citation>
    <scope>NUCLEOTIDE SEQUENCE [LARGE SCALE GENOMIC DNA]</scope>
    <source>
        <strain evidence="3">DSM 45634</strain>
    </source>
</reference>
<feature type="compositionally biased region" description="Polar residues" evidence="1">
    <location>
        <begin position="38"/>
        <end position="50"/>
    </location>
</feature>
<accession>A0A0G3HJG4</accession>
<evidence type="ECO:0000313" key="3">
    <source>
        <dbReference type="Proteomes" id="UP000035548"/>
    </source>
</evidence>
<gene>
    <name evidence="2" type="ORF">CUTER_10645</name>
</gene>
<dbReference type="RefSeq" id="WP_201775040.1">
    <property type="nucleotide sequence ID" value="NZ_CP011546.1"/>
</dbReference>
<organism evidence="2 3">
    <name type="scientific">Corynebacterium uterequi</name>
    <dbReference type="NCBI Taxonomy" id="1072256"/>
    <lineage>
        <taxon>Bacteria</taxon>
        <taxon>Bacillati</taxon>
        <taxon>Actinomycetota</taxon>
        <taxon>Actinomycetes</taxon>
        <taxon>Mycobacteriales</taxon>
        <taxon>Corynebacteriaceae</taxon>
        <taxon>Corynebacterium</taxon>
    </lineage>
</organism>
<dbReference type="KEGG" id="cut:CUTER_10645"/>
<feature type="region of interest" description="Disordered" evidence="1">
    <location>
        <begin position="20"/>
        <end position="50"/>
    </location>
</feature>
<dbReference type="AlphaFoldDB" id="A0A0G3HJG4"/>
<keyword evidence="3" id="KW-1185">Reference proteome</keyword>
<protein>
    <submittedName>
        <fullName evidence="2">Uncharacterized protein</fullName>
    </submittedName>
</protein>
<evidence type="ECO:0000313" key="2">
    <source>
        <dbReference type="EMBL" id="AKK12093.1"/>
    </source>
</evidence>
<reference evidence="2 3" key="1">
    <citation type="journal article" date="2015" name="Genome Announc.">
        <title>Virulence Factor Genes Detected in the Complete Genome Sequence of Corynebacterium uterequi DSM 45634, Isolated from the Uterus of a Maiden Mare.</title>
        <authorList>
            <person name="Ruckert C."/>
            <person name="Kriete M."/>
            <person name="Jaenicke S."/>
            <person name="Winkler A."/>
            <person name="Tauch A."/>
        </authorList>
    </citation>
    <scope>NUCLEOTIDE SEQUENCE [LARGE SCALE GENOMIC DNA]</scope>
    <source>
        <strain evidence="2 3">DSM 45634</strain>
    </source>
</reference>
<dbReference type="Proteomes" id="UP000035548">
    <property type="component" value="Chromosome"/>
</dbReference>
<name>A0A0G3HJG4_9CORY</name>
<evidence type="ECO:0000256" key="1">
    <source>
        <dbReference type="SAM" id="MobiDB-lite"/>
    </source>
</evidence>
<sequence>MAVLISTFAPATVSAAEIASTTSTSPSGEEVTIGWSIPESTPTKQQSRASSEAAHRFETKESETGLQTLIMINQNTAPNTYRFPLTLPPGSEIVEFSEDSAESMGIFLDGDLIATIAHPWAHDSNGRPIPTTIAIEDGALVQHVDHNGSTSFPITADPQIDWGWEKTTIKLSKKETQATGAAGGAGAITALPWMAALGVTGPAGAAILAAAAKPGFNAIRAHHNNNCLGIIVNTNVASSNGGISTYEFRCS</sequence>